<gene>
    <name evidence="7" type="primary">smuG1</name>
    <name evidence="7" type="ORF">GCM10010964_03980</name>
</gene>
<evidence type="ECO:0000313" key="7">
    <source>
        <dbReference type="EMBL" id="GGG18910.1"/>
    </source>
</evidence>
<evidence type="ECO:0000256" key="1">
    <source>
        <dbReference type="ARBA" id="ARBA00007889"/>
    </source>
</evidence>
<dbReference type="Pfam" id="PF03167">
    <property type="entry name" value="UDG"/>
    <property type="match status" value="1"/>
</dbReference>
<evidence type="ECO:0000256" key="4">
    <source>
        <dbReference type="ARBA" id="ARBA00023125"/>
    </source>
</evidence>
<dbReference type="GO" id="GO:0006284">
    <property type="term" value="P:base-excision repair"/>
    <property type="evidence" value="ECO:0007669"/>
    <property type="project" value="InterPro"/>
</dbReference>
<protein>
    <submittedName>
        <fullName evidence="7">Single-strand selective monofunctional uracil DNA glycosylase</fullName>
    </submittedName>
</protein>
<dbReference type="GO" id="GO:0000703">
    <property type="term" value="F:oxidized pyrimidine nucleobase lesion DNA N-glycosylase activity"/>
    <property type="evidence" value="ECO:0007669"/>
    <property type="project" value="TreeGrafter"/>
</dbReference>
<dbReference type="Gene3D" id="3.40.470.10">
    <property type="entry name" value="Uracil-DNA glycosylase-like domain"/>
    <property type="match status" value="1"/>
</dbReference>
<dbReference type="PANTHER" id="PTHR13235">
    <property type="entry name" value="SINGLE-STRAND SELECTIVE MONOFUNCTIONAL URACIL DNA GLYCOSYLASE"/>
    <property type="match status" value="1"/>
</dbReference>
<dbReference type="AlphaFoldDB" id="A0A8J3EAS0"/>
<accession>A0A8J3EAS0</accession>
<reference evidence="7 8" key="1">
    <citation type="journal article" date="2014" name="Int. J. Syst. Evol. Microbiol.">
        <title>Complete genome sequence of Corynebacterium casei LMG S-19264T (=DSM 44701T), isolated from a smear-ripened cheese.</title>
        <authorList>
            <consortium name="US DOE Joint Genome Institute (JGI-PGF)"/>
            <person name="Walter F."/>
            <person name="Albersmeier A."/>
            <person name="Kalinowski J."/>
            <person name="Ruckert C."/>
        </authorList>
    </citation>
    <scope>NUCLEOTIDE SEQUENCE [LARGE SCALE GENOMIC DNA]</scope>
    <source>
        <strain evidence="7 8">CGMCC 1.16330</strain>
    </source>
</reference>
<evidence type="ECO:0000256" key="2">
    <source>
        <dbReference type="ARBA" id="ARBA00022763"/>
    </source>
</evidence>
<dbReference type="SUPFAM" id="SSF52141">
    <property type="entry name" value="Uracil-DNA glycosylase-like"/>
    <property type="match status" value="1"/>
</dbReference>
<dbReference type="PANTHER" id="PTHR13235:SF2">
    <property type="entry name" value="SINGLE-STRAND SELECTIVE MONOFUNCTIONAL URACIL DNA GLYCOSYLASE"/>
    <property type="match status" value="1"/>
</dbReference>
<dbReference type="Proteomes" id="UP000597507">
    <property type="component" value="Unassembled WGS sequence"/>
</dbReference>
<comment type="similarity">
    <text evidence="1">Belongs to the uracil-DNA glycosylase (UDG) superfamily. SMUG1 family.</text>
</comment>
<evidence type="ECO:0000313" key="8">
    <source>
        <dbReference type="Proteomes" id="UP000597507"/>
    </source>
</evidence>
<keyword evidence="4" id="KW-0238">DNA-binding</keyword>
<keyword evidence="2" id="KW-0227">DNA damage</keyword>
<dbReference type="GO" id="GO:0003677">
    <property type="term" value="F:DNA binding"/>
    <property type="evidence" value="ECO:0007669"/>
    <property type="project" value="UniProtKB-KW"/>
</dbReference>
<dbReference type="FunFam" id="3.40.470.10:FF:000005">
    <property type="entry name" value="Single-strand selective monofunctional uracil DNA glycosylase"/>
    <property type="match status" value="1"/>
</dbReference>
<proteinExistence type="inferred from homology"/>
<evidence type="ECO:0000256" key="3">
    <source>
        <dbReference type="ARBA" id="ARBA00022801"/>
    </source>
</evidence>
<organism evidence="7 8">
    <name type="scientific">Caldovatus sediminis</name>
    <dbReference type="NCBI Taxonomy" id="2041189"/>
    <lineage>
        <taxon>Bacteria</taxon>
        <taxon>Pseudomonadati</taxon>
        <taxon>Pseudomonadota</taxon>
        <taxon>Alphaproteobacteria</taxon>
        <taxon>Acetobacterales</taxon>
        <taxon>Roseomonadaceae</taxon>
        <taxon>Caldovatus</taxon>
    </lineage>
</organism>
<evidence type="ECO:0000256" key="5">
    <source>
        <dbReference type="ARBA" id="ARBA00023204"/>
    </source>
</evidence>
<keyword evidence="5" id="KW-0234">DNA repair</keyword>
<dbReference type="InterPro" id="IPR036895">
    <property type="entry name" value="Uracil-DNA_glycosylase-like_sf"/>
</dbReference>
<comment type="caution">
    <text evidence="7">The sequence shown here is derived from an EMBL/GenBank/DDBJ whole genome shotgun (WGS) entry which is preliminary data.</text>
</comment>
<dbReference type="InterPro" id="IPR005122">
    <property type="entry name" value="Uracil-DNA_glycosylase-like"/>
</dbReference>
<name>A0A8J3EAS0_9PROT</name>
<dbReference type="GO" id="GO:0017065">
    <property type="term" value="F:single-strand selective uracil DNA N-glycosylase activity"/>
    <property type="evidence" value="ECO:0007669"/>
    <property type="project" value="InterPro"/>
</dbReference>
<keyword evidence="3" id="KW-0378">Hydrolase</keyword>
<dbReference type="CDD" id="cd19374">
    <property type="entry name" value="UDG-F3_SMUG1-like"/>
    <property type="match status" value="1"/>
</dbReference>
<dbReference type="RefSeq" id="WP_188897879.1">
    <property type="nucleotide sequence ID" value="NZ_BMKS01000001.1"/>
</dbReference>
<sequence length="261" mass="27966">MPDPTPVAAALLGAARALSDALAPIGFAPPVAHVYDPHRYAWAPYEEYVTRYGATRKRVVLLGMNPGPFGMMQTGVPFGEVAAVRDWMGIRAPVARPERQHPRRPVEGFACARSEVSGRRLWGWAAARFGTAEAFFAEWFVLNYCPLVFLEPSGRNLTPDRLPADALRAVQQACDRHLAAALAALAPQWAIGIGGFAERRLRAVLAGDQAGPGRARAVSIGQILHPSPASPAANRGWAEAVDATFAALGIEARPRHGAPAR</sequence>
<feature type="domain" description="Uracil-DNA glycosylase-like" evidence="6">
    <location>
        <begin position="52"/>
        <end position="232"/>
    </location>
</feature>
<dbReference type="InterPro" id="IPR039134">
    <property type="entry name" value="SMUG1"/>
</dbReference>
<evidence type="ECO:0000259" key="6">
    <source>
        <dbReference type="Pfam" id="PF03167"/>
    </source>
</evidence>
<dbReference type="EMBL" id="BMKS01000001">
    <property type="protein sequence ID" value="GGG18910.1"/>
    <property type="molecule type" value="Genomic_DNA"/>
</dbReference>
<keyword evidence="8" id="KW-1185">Reference proteome</keyword>